<dbReference type="RefSeq" id="WP_044186114.1">
    <property type="nucleotide sequence ID" value="NZ_JMCB01000003.1"/>
</dbReference>
<proteinExistence type="predicted"/>
<evidence type="ECO:0000313" key="2">
    <source>
        <dbReference type="Proteomes" id="UP000028725"/>
    </source>
</evidence>
<sequence>MSSIQIIRDFYSPQEGFSRTLRICTPEGYDPSAGHRYPVLYMHDGQNVFAHHESAIYDTWCANHVLDSLVHQRHSEPWIIVAVDSTPHRLSEYSPWDEPRSRISARGEPYVRFFVDTLKPFVDHHWPTRQSPEWTGVMGSSMGGLISLYLGWRYPELFGRVGGMSPSVMWSYGRLFEHWTSHTRRWTRIYLDAGTDENIDPVGWPMFYGQATRDFYFHLKNLGYADHELALVLEPHGHHHELDWQRRLPMALRWLLS</sequence>
<dbReference type="STRING" id="394096.DB31_5100"/>
<dbReference type="SUPFAM" id="SSF53474">
    <property type="entry name" value="alpha/beta-Hydrolases"/>
    <property type="match status" value="1"/>
</dbReference>
<dbReference type="InterPro" id="IPR000801">
    <property type="entry name" value="Esterase-like"/>
</dbReference>
<gene>
    <name evidence="1" type="ORF">DB31_5100</name>
</gene>
<dbReference type="PANTHER" id="PTHR48098">
    <property type="entry name" value="ENTEROCHELIN ESTERASE-RELATED"/>
    <property type="match status" value="1"/>
</dbReference>
<comment type="caution">
    <text evidence="1">The sequence shown here is derived from an EMBL/GenBank/DDBJ whole genome shotgun (WGS) entry which is preliminary data.</text>
</comment>
<dbReference type="Pfam" id="PF00756">
    <property type="entry name" value="Esterase"/>
    <property type="match status" value="1"/>
</dbReference>
<dbReference type="AlphaFoldDB" id="A0A085WQU5"/>
<protein>
    <submittedName>
        <fullName evidence="1">Putative esterase</fullName>
    </submittedName>
</protein>
<dbReference type="InterPro" id="IPR029058">
    <property type="entry name" value="AB_hydrolase_fold"/>
</dbReference>
<reference evidence="1 2" key="1">
    <citation type="submission" date="2014-04" db="EMBL/GenBank/DDBJ databases">
        <title>Genome assembly of Hyalangium minutum DSM 14724.</title>
        <authorList>
            <person name="Sharma G."/>
            <person name="Subramanian S."/>
        </authorList>
    </citation>
    <scope>NUCLEOTIDE SEQUENCE [LARGE SCALE GENOMIC DNA]</scope>
    <source>
        <strain evidence="1 2">DSM 14724</strain>
    </source>
</reference>
<dbReference type="OrthoDB" id="49490at2"/>
<dbReference type="Proteomes" id="UP000028725">
    <property type="component" value="Unassembled WGS sequence"/>
</dbReference>
<dbReference type="PANTHER" id="PTHR48098:SF6">
    <property type="entry name" value="FERRI-BACILLIBACTIN ESTERASE BESA"/>
    <property type="match status" value="1"/>
</dbReference>
<dbReference type="EMBL" id="JMCB01000003">
    <property type="protein sequence ID" value="KFE70058.1"/>
    <property type="molecule type" value="Genomic_DNA"/>
</dbReference>
<dbReference type="InterPro" id="IPR050583">
    <property type="entry name" value="Mycobacterial_A85_antigen"/>
</dbReference>
<evidence type="ECO:0000313" key="1">
    <source>
        <dbReference type="EMBL" id="KFE70058.1"/>
    </source>
</evidence>
<organism evidence="1 2">
    <name type="scientific">Hyalangium minutum</name>
    <dbReference type="NCBI Taxonomy" id="394096"/>
    <lineage>
        <taxon>Bacteria</taxon>
        <taxon>Pseudomonadati</taxon>
        <taxon>Myxococcota</taxon>
        <taxon>Myxococcia</taxon>
        <taxon>Myxococcales</taxon>
        <taxon>Cystobacterineae</taxon>
        <taxon>Archangiaceae</taxon>
        <taxon>Hyalangium</taxon>
    </lineage>
</organism>
<dbReference type="Gene3D" id="3.40.50.1820">
    <property type="entry name" value="alpha/beta hydrolase"/>
    <property type="match status" value="1"/>
</dbReference>
<accession>A0A085WQU5</accession>
<keyword evidence="2" id="KW-1185">Reference proteome</keyword>
<name>A0A085WQU5_9BACT</name>